<feature type="domain" description="AMP-dependent synthetase/ligase" evidence="2">
    <location>
        <begin position="64"/>
        <end position="444"/>
    </location>
</feature>
<feature type="domain" description="Acetyl-coenzyme A synthetase N-terminal" evidence="4">
    <location>
        <begin position="3"/>
        <end position="57"/>
    </location>
</feature>
<dbReference type="InterPro" id="IPR045851">
    <property type="entry name" value="AMP-bd_C_sf"/>
</dbReference>
<dbReference type="PANTHER" id="PTHR43347">
    <property type="entry name" value="ACYL-COA SYNTHETASE"/>
    <property type="match status" value="1"/>
</dbReference>
<evidence type="ECO:0000256" key="1">
    <source>
        <dbReference type="ARBA" id="ARBA00006432"/>
    </source>
</evidence>
<dbReference type="InterPro" id="IPR000873">
    <property type="entry name" value="AMP-dep_synth/lig_dom"/>
</dbReference>
<dbReference type="Gene3D" id="3.30.300.30">
    <property type="match status" value="1"/>
</dbReference>
<feature type="domain" description="AMP-binding enzyme C-terminal" evidence="3">
    <location>
        <begin position="509"/>
        <end position="588"/>
    </location>
</feature>
<dbReference type="Gene3D" id="3.40.50.12780">
    <property type="entry name" value="N-terminal domain of ligase-like"/>
    <property type="match status" value="1"/>
</dbReference>
<dbReference type="SUPFAM" id="SSF56801">
    <property type="entry name" value="Acetyl-CoA synthetase-like"/>
    <property type="match status" value="1"/>
</dbReference>
<organism evidence="5">
    <name type="scientific">Salinispirillum sp. LH 10-3-1</name>
    <dbReference type="NCBI Taxonomy" id="2952525"/>
    <lineage>
        <taxon>Bacteria</taxon>
        <taxon>Pseudomonadati</taxon>
        <taxon>Pseudomonadota</taxon>
        <taxon>Gammaproteobacteria</taxon>
        <taxon>Oceanospirillales</taxon>
        <taxon>Saccharospirillaceae</taxon>
        <taxon>Salinispirillum</taxon>
    </lineage>
</organism>
<dbReference type="CDD" id="cd05967">
    <property type="entry name" value="PrpE"/>
    <property type="match status" value="1"/>
</dbReference>
<dbReference type="GO" id="GO:0070013">
    <property type="term" value="C:intracellular organelle lumen"/>
    <property type="evidence" value="ECO:0007669"/>
    <property type="project" value="UniProtKB-ARBA"/>
</dbReference>
<evidence type="ECO:0000259" key="3">
    <source>
        <dbReference type="Pfam" id="PF13193"/>
    </source>
</evidence>
<dbReference type="InterPro" id="IPR020845">
    <property type="entry name" value="AMP-binding_CS"/>
</dbReference>
<dbReference type="FunFam" id="3.40.50.12780:FF:000011">
    <property type="entry name" value="Acetyl-coenzyme A synthetase 2-like, mitochondrial"/>
    <property type="match status" value="1"/>
</dbReference>
<dbReference type="Pfam" id="PF16177">
    <property type="entry name" value="ACAS_N"/>
    <property type="match status" value="1"/>
</dbReference>
<dbReference type="InterPro" id="IPR032387">
    <property type="entry name" value="ACAS_N"/>
</dbReference>
<gene>
    <name evidence="5" type="ORF">NFC81_06185</name>
</gene>
<dbReference type="Pfam" id="PF00501">
    <property type="entry name" value="AMP-binding"/>
    <property type="match status" value="1"/>
</dbReference>
<comment type="similarity">
    <text evidence="1">Belongs to the ATP-dependent AMP-binding enzyme family.</text>
</comment>
<dbReference type="GO" id="GO:0050218">
    <property type="term" value="F:propionate-CoA ligase activity"/>
    <property type="evidence" value="ECO:0007669"/>
    <property type="project" value="TreeGrafter"/>
</dbReference>
<dbReference type="PANTHER" id="PTHR43347:SF3">
    <property type="entry name" value="ACYL-COA SYNTHETASE SHORT-CHAIN FAMILY MEMBER 3, MITOCHONDRIAL"/>
    <property type="match status" value="1"/>
</dbReference>
<dbReference type="Pfam" id="PF13193">
    <property type="entry name" value="AMP-binding_C"/>
    <property type="match status" value="1"/>
</dbReference>
<dbReference type="InterPro" id="IPR025110">
    <property type="entry name" value="AMP-bd_C"/>
</dbReference>
<dbReference type="AlphaFoldDB" id="A0AB38YK09"/>
<proteinExistence type="inferred from homology"/>
<evidence type="ECO:0000259" key="4">
    <source>
        <dbReference type="Pfam" id="PF16177"/>
    </source>
</evidence>
<dbReference type="PROSITE" id="PS00455">
    <property type="entry name" value="AMP_BINDING"/>
    <property type="match status" value="1"/>
</dbReference>
<dbReference type="FunFam" id="3.30.300.30:FF:000017">
    <property type="entry name" value="Acyl-CoA synthetase short-chain family member 3"/>
    <property type="match status" value="1"/>
</dbReference>
<dbReference type="RefSeq" id="WP_304996955.1">
    <property type="nucleotide sequence ID" value="NZ_CP101717.1"/>
</dbReference>
<accession>A0AB38YK09</accession>
<evidence type="ECO:0000313" key="5">
    <source>
        <dbReference type="EMBL" id="WLD59666.1"/>
    </source>
</evidence>
<evidence type="ECO:0000259" key="2">
    <source>
        <dbReference type="Pfam" id="PF00501"/>
    </source>
</evidence>
<dbReference type="InterPro" id="IPR042099">
    <property type="entry name" value="ANL_N_sf"/>
</dbReference>
<name>A0AB38YK09_9GAMM</name>
<reference evidence="5" key="1">
    <citation type="submission" date="2022-07" db="EMBL/GenBank/DDBJ databases">
        <title>Complete genome sequence of Salinispirillum sp. LH10-3-1 capable of multiple carbohydrate inversion isolated from a soda lake.</title>
        <authorList>
            <person name="Liu J."/>
            <person name="Zhai Y."/>
            <person name="Zhang H."/>
            <person name="Yang H."/>
            <person name="Qu J."/>
            <person name="Li J."/>
        </authorList>
    </citation>
    <scope>NUCLEOTIDE SEQUENCE</scope>
    <source>
        <strain evidence="5">LH 10-3-1</strain>
    </source>
</reference>
<dbReference type="EMBL" id="CP101717">
    <property type="protein sequence ID" value="WLD59666.1"/>
    <property type="molecule type" value="Genomic_DNA"/>
</dbReference>
<sequence>MTYNDQYELALHQPEAFWDAEAARLPWFKAPQKIISQDEHGIARWFADGEMNTCYMALDHHVQNGRADQVAIYYDSPVTDQKRAITYQQLLEDTALFAGVLRNQGVEKGDTVVIYMPMIPEALVAMLAVARLGAIHSVVFGGFAPHELAVRIDDVRPKVVVSASCGIEIAKVIPYKPLLDEALAQANYPAQRCIIFQRPEQTAALQEPRDIDWQQAMTKAEPVGCTPVSGTDPLYVLYTSGTTGKPKGVQRDNGGHAVALNFAMRAVYDMKPGEVFWAASDIGWVVGHSFILYAPLIAGCSTVLYEGKPVRTPDASAFWRVCAEYRVKALFAAPTAFRAIKKEDPNAEGLRHHDLSALTYIFVAGERLDPPTYDWISEKTGKPVIDHWWQTETGWPVCANLMGIEPKPTKAGSATFPVPGYQVAVLDEAGQPVPTGEQGAIALRLPLPPGCLATLWQDHERYQRGYLETYPGYYLTGDGGYCDADGYVFIMGRIDDVINVAGHRLSTGEMEEIIAAHPAVAECAVIGMPDDLKGQKPLGLVVLKDGADITEAELERVLVEHMRHNIGAVACFHHALQVARLPKTRSGKILRKLLRQIAAGEAYTVPSTIDDPACLPEIQQALVNRCLLEPADLP</sequence>
<protein>
    <submittedName>
        <fullName evidence="5">Propionyl-CoA synthetase</fullName>
    </submittedName>
</protein>